<dbReference type="GO" id="GO:0055102">
    <property type="term" value="F:lipase inhibitor activity"/>
    <property type="evidence" value="ECO:0007669"/>
    <property type="project" value="Ensembl"/>
</dbReference>
<dbReference type="GO" id="GO:0008289">
    <property type="term" value="F:lipid binding"/>
    <property type="evidence" value="ECO:0007669"/>
    <property type="project" value="Ensembl"/>
</dbReference>
<evidence type="ECO:0000256" key="1">
    <source>
        <dbReference type="ARBA" id="ARBA00004613"/>
    </source>
</evidence>
<keyword evidence="8 14" id="KW-0345">HDL</keyword>
<dbReference type="GO" id="GO:0060697">
    <property type="term" value="P:positive regulation of phospholipid catabolic process"/>
    <property type="evidence" value="ECO:0007669"/>
    <property type="project" value="Ensembl"/>
</dbReference>
<dbReference type="GO" id="GO:0070328">
    <property type="term" value="P:triglyceride homeostasis"/>
    <property type="evidence" value="ECO:0007669"/>
    <property type="project" value="Ensembl"/>
</dbReference>
<dbReference type="PANTHER" id="PTHR16566">
    <property type="entry name" value="APOLIPOPROTEIN C-II"/>
    <property type="match status" value="1"/>
</dbReference>
<evidence type="ECO:0000256" key="13">
    <source>
        <dbReference type="ARBA" id="ARBA00031176"/>
    </source>
</evidence>
<accession>A0A8C2UKH1</accession>
<evidence type="ECO:0000313" key="17">
    <source>
        <dbReference type="Proteomes" id="UP000694398"/>
    </source>
</evidence>
<dbReference type="OMA" id="GTHEPQE"/>
<dbReference type="GO" id="GO:0034366">
    <property type="term" value="C:spherical high-density lipoprotein particle"/>
    <property type="evidence" value="ECO:0007669"/>
    <property type="project" value="Ensembl"/>
</dbReference>
<evidence type="ECO:0000256" key="6">
    <source>
        <dbReference type="ARBA" id="ARBA00022525"/>
    </source>
</evidence>
<protein>
    <recommendedName>
        <fullName evidence="3 14">Apolipoprotein C-II</fullName>
        <shortName evidence="14">Apo-CII</shortName>
        <shortName evidence="14">ApoC-II</shortName>
    </recommendedName>
    <alternativeName>
        <fullName evidence="13 14">Apolipoprotein C2</fullName>
    </alternativeName>
</protein>
<dbReference type="GO" id="GO:0034363">
    <property type="term" value="C:intermediate-density lipoprotein particle"/>
    <property type="evidence" value="ECO:0007669"/>
    <property type="project" value="Ensembl"/>
</dbReference>
<dbReference type="GO" id="GO:0016004">
    <property type="term" value="F:phospholipase activator activity"/>
    <property type="evidence" value="ECO:0007669"/>
    <property type="project" value="Ensembl"/>
</dbReference>
<keyword evidence="14 15" id="KW-0732">Signal</keyword>
<dbReference type="GO" id="GO:0010916">
    <property type="term" value="P:negative regulation of very-low-density lipoprotein particle clearance"/>
    <property type="evidence" value="ECO:0007669"/>
    <property type="project" value="Ensembl"/>
</dbReference>
<dbReference type="GO" id="GO:0043274">
    <property type="term" value="F:phospholipase binding"/>
    <property type="evidence" value="ECO:0007669"/>
    <property type="project" value="Ensembl"/>
</dbReference>
<dbReference type="GO" id="GO:0034362">
    <property type="term" value="C:low-density lipoprotein particle"/>
    <property type="evidence" value="ECO:0007669"/>
    <property type="project" value="UniProtKB-UniRule"/>
</dbReference>
<dbReference type="Pfam" id="PF05355">
    <property type="entry name" value="Apo-CII"/>
    <property type="match status" value="1"/>
</dbReference>
<dbReference type="GeneTree" id="ENSGT00390000007913"/>
<dbReference type="GO" id="GO:0042627">
    <property type="term" value="C:chylomicron"/>
    <property type="evidence" value="ECO:0007669"/>
    <property type="project" value="UniProtKB-UniRule"/>
</dbReference>
<dbReference type="GO" id="GO:0033344">
    <property type="term" value="P:cholesterol efflux"/>
    <property type="evidence" value="ECO:0007669"/>
    <property type="project" value="Ensembl"/>
</dbReference>
<evidence type="ECO:0000256" key="10">
    <source>
        <dbReference type="ARBA" id="ARBA00023055"/>
    </source>
</evidence>
<evidence type="ECO:0000256" key="5">
    <source>
        <dbReference type="ARBA" id="ARBA00022513"/>
    </source>
</evidence>
<keyword evidence="6 14" id="KW-0964">Secreted</keyword>
<dbReference type="Proteomes" id="UP000694398">
    <property type="component" value="Unassembled WGS sequence"/>
</dbReference>
<comment type="function">
    <text evidence="14">Component of chylomicrons, very low-density lipoproteins (VLDL), low-density lipoproteins (LDL), and high-density lipoproteins (HDL) in plasma. Plays an important role in lipoprotein metabolism as an activator of lipoprotein lipase.</text>
</comment>
<evidence type="ECO:0000256" key="12">
    <source>
        <dbReference type="ARBA" id="ARBA00023313"/>
    </source>
</evidence>
<evidence type="ECO:0000256" key="7">
    <source>
        <dbReference type="ARBA" id="ARBA00022710"/>
    </source>
</evidence>
<keyword evidence="4 14" id="KW-0813">Transport</keyword>
<evidence type="ECO:0000256" key="8">
    <source>
        <dbReference type="ARBA" id="ARBA00022850"/>
    </source>
</evidence>
<evidence type="ECO:0000313" key="16">
    <source>
        <dbReference type="Ensembl" id="ENSCLAP00000001523.1"/>
    </source>
</evidence>
<keyword evidence="5 14" id="KW-0162">Chylomicron</keyword>
<evidence type="ECO:0000256" key="15">
    <source>
        <dbReference type="SAM" id="SignalP"/>
    </source>
</evidence>
<dbReference type="GO" id="GO:0045833">
    <property type="term" value="P:negative regulation of lipid metabolic process"/>
    <property type="evidence" value="ECO:0007669"/>
    <property type="project" value="Ensembl"/>
</dbReference>
<dbReference type="GO" id="GO:0034361">
    <property type="term" value="C:very-low-density lipoprotein particle"/>
    <property type="evidence" value="ECO:0007669"/>
    <property type="project" value="UniProtKB-UniRule"/>
</dbReference>
<keyword evidence="17" id="KW-1185">Reference proteome</keyword>
<dbReference type="InterPro" id="IPR023121">
    <property type="entry name" value="ApoC-II_dom_sf"/>
</dbReference>
<dbReference type="GO" id="GO:0034382">
    <property type="term" value="P:chylomicron remnant clearance"/>
    <property type="evidence" value="ECO:0007669"/>
    <property type="project" value="Ensembl"/>
</dbReference>
<keyword evidence="12 14" id="KW-0850">VLDL</keyword>
<evidence type="ECO:0000256" key="3">
    <source>
        <dbReference type="ARBA" id="ARBA00013947"/>
    </source>
</evidence>
<feature type="chain" id="PRO_5034243823" description="Apolipoprotein C-II" evidence="15">
    <location>
        <begin position="35"/>
        <end position="113"/>
    </location>
</feature>
<comment type="subcellular location">
    <subcellularLocation>
        <location evidence="1 14">Secreted</location>
    </subcellularLocation>
</comment>
<evidence type="ECO:0000256" key="4">
    <source>
        <dbReference type="ARBA" id="ARBA00022448"/>
    </source>
</evidence>
<name>A0A8C2UKH1_CHILA</name>
<comment type="similarity">
    <text evidence="2 14">Belongs to the apolipoprotein C2 family.</text>
</comment>
<evidence type="ECO:0000256" key="14">
    <source>
        <dbReference type="RuleBase" id="RU368054"/>
    </source>
</evidence>
<dbReference type="GO" id="GO:0016042">
    <property type="term" value="P:lipid catabolic process"/>
    <property type="evidence" value="ECO:0007669"/>
    <property type="project" value="UniProtKB-UniRule"/>
</dbReference>
<keyword evidence="9 14" id="KW-0442">Lipid degradation</keyword>
<organism evidence="16 17">
    <name type="scientific">Chinchilla lanigera</name>
    <name type="common">Long-tailed chinchilla</name>
    <name type="synonym">Chinchilla villidera</name>
    <dbReference type="NCBI Taxonomy" id="34839"/>
    <lineage>
        <taxon>Eukaryota</taxon>
        <taxon>Metazoa</taxon>
        <taxon>Chordata</taxon>
        <taxon>Craniata</taxon>
        <taxon>Vertebrata</taxon>
        <taxon>Euteleostomi</taxon>
        <taxon>Mammalia</taxon>
        <taxon>Eutheria</taxon>
        <taxon>Euarchontoglires</taxon>
        <taxon>Glires</taxon>
        <taxon>Rodentia</taxon>
        <taxon>Hystricomorpha</taxon>
        <taxon>Chinchillidae</taxon>
        <taxon>Chinchilla</taxon>
    </lineage>
</organism>
<dbReference type="InterPro" id="IPR008019">
    <property type="entry name" value="Apo-CII"/>
</dbReference>
<gene>
    <name evidence="16" type="primary">APOC2</name>
</gene>
<proteinExistence type="inferred from homology"/>
<dbReference type="Ensembl" id="ENSCLAT00000001566.1">
    <property type="protein sequence ID" value="ENSCLAP00000001523.1"/>
    <property type="gene ID" value="ENSCLAG00000001142.1"/>
</dbReference>
<dbReference type="AlphaFoldDB" id="A0A8C2UKH1"/>
<evidence type="ECO:0000256" key="9">
    <source>
        <dbReference type="ARBA" id="ARBA00022963"/>
    </source>
</evidence>
<reference evidence="16" key="2">
    <citation type="submission" date="2025-09" db="UniProtKB">
        <authorList>
            <consortium name="Ensembl"/>
        </authorList>
    </citation>
    <scope>IDENTIFICATION</scope>
</reference>
<dbReference type="GO" id="GO:0048261">
    <property type="term" value="P:negative regulation of receptor-mediated endocytosis"/>
    <property type="evidence" value="ECO:0007669"/>
    <property type="project" value="Ensembl"/>
</dbReference>
<keyword evidence="11 14" id="KW-0443">Lipid metabolism</keyword>
<evidence type="ECO:0000256" key="2">
    <source>
        <dbReference type="ARBA" id="ARBA00007221"/>
    </source>
</evidence>
<dbReference type="GO" id="GO:0034384">
    <property type="term" value="P:high-density lipoprotein particle clearance"/>
    <property type="evidence" value="ECO:0007669"/>
    <property type="project" value="Ensembl"/>
</dbReference>
<dbReference type="GO" id="GO:0032375">
    <property type="term" value="P:negative regulation of cholesterol transport"/>
    <property type="evidence" value="ECO:0007669"/>
    <property type="project" value="Ensembl"/>
</dbReference>
<dbReference type="GO" id="GO:0034371">
    <property type="term" value="P:chylomicron remodeling"/>
    <property type="evidence" value="ECO:0007669"/>
    <property type="project" value="Ensembl"/>
</dbReference>
<dbReference type="GO" id="GO:0010898">
    <property type="term" value="P:positive regulation of triglyceride catabolic process"/>
    <property type="evidence" value="ECO:0007669"/>
    <property type="project" value="Ensembl"/>
</dbReference>
<dbReference type="Gene3D" id="1.10.1440.10">
    <property type="entry name" value="Apolipoprotein C-II"/>
    <property type="match status" value="1"/>
</dbReference>
<dbReference type="GO" id="GO:0045723">
    <property type="term" value="P:positive regulation of fatty acid biosynthetic process"/>
    <property type="evidence" value="ECO:0007669"/>
    <property type="project" value="Ensembl"/>
</dbReference>
<dbReference type="GO" id="GO:0033700">
    <property type="term" value="P:phospholipid efflux"/>
    <property type="evidence" value="ECO:0007669"/>
    <property type="project" value="Ensembl"/>
</dbReference>
<sequence length="113" mass="12496">MGLPWPVQVGDAMDTRFLLPLCLVLLLLGCEVQGTHPTEQDEPPSPALLAQVQEALSMYWDTAKAAAQGLYEKTYLPTMDEKIRDMYNKGSAAISTYTGIFTDQIMTILQGEE</sequence>
<dbReference type="GO" id="GO:0010902">
    <property type="term" value="P:positive regulation of very-low-density lipoprotein particle remodeling"/>
    <property type="evidence" value="ECO:0007669"/>
    <property type="project" value="Ensembl"/>
</dbReference>
<keyword evidence="10 14" id="KW-0445">Lipid transport</keyword>
<reference evidence="16" key="1">
    <citation type="submission" date="2025-08" db="UniProtKB">
        <authorList>
            <consortium name="Ensembl"/>
        </authorList>
    </citation>
    <scope>IDENTIFICATION</scope>
</reference>
<keyword evidence="7 14" id="KW-0427">LDL</keyword>
<dbReference type="PANTHER" id="PTHR16566:SF0">
    <property type="entry name" value="APOLIPOPROTEIN C-II"/>
    <property type="match status" value="1"/>
</dbReference>
<feature type="signal peptide" evidence="15">
    <location>
        <begin position="1"/>
        <end position="34"/>
    </location>
</feature>
<dbReference type="GO" id="GO:0060230">
    <property type="term" value="F:lipoprotein lipase activator activity"/>
    <property type="evidence" value="ECO:0007669"/>
    <property type="project" value="Ensembl"/>
</dbReference>
<evidence type="ECO:0000256" key="11">
    <source>
        <dbReference type="ARBA" id="ARBA00023098"/>
    </source>
</evidence>